<dbReference type="Pfam" id="PF16187">
    <property type="entry name" value="Peptidase_M16_M"/>
    <property type="match status" value="1"/>
</dbReference>
<sequence>MSKKCKLDVTHLGTTNKRVLTSMAPSKNNENNIDQSNMINIIQLESPVKPDSDKKEYTTIQLPNGLKALLISDESSSEGSSTSEDEESVEDTGESGSEAGSIPEVTHTSEANEKLAACSLTVGVGSFSDPINIQGLAHFLEHMLFMGSEKYPKENEFDAFIKKKGGSDNATTECEYTTFYFECQEKYLLTAMDIFSNFFIAPLLKKEAMTREREAVESEFQMALPSDNHRREQLISSMAHEDNPAKKFTWGNQVTLRDSVKDDELHKAVWEFWRRHYSAHRMTLAVQGRLPMETLKEYVIKCFSGIPNNSLPPLEFPRFDQPFIPEKFNKFYRAEAVQDMFLLEVNWALPPVIKLYKSKPLGYLSWIIGHEGEGSLTSYLRKKLWASGLSSGHSDGLSSNSIYTLFSITMILSDAGKTNVNEILKAIFSYIKMLQIEGPSERIFKEVQAINEIDFRFSEEESAVDNVESLSENMQFYPPIDYITGSELTFEYKPDEISQFLNMMTPENANIILNAHNPDDGVPYDHIEPWFKTKYTISEISNELMNELKNITPYPEFHLPKPNEFIPTDFSLLPEDTPVPKYPQWCLSTDVAKVYYRPDMKFRLPIGFIGLHIVTPMLEESKENSAMVLLYLKMLQVTLVEKIYPASMASLEHNITPSERGLSITVYGFSHKLNRLLECIADGILNFNNNITEELFETYKKMTHQMLTNLNLKVRPLSRDIRMSLLLKKYWTSAEKYRALSDITLDDLKYFSSQLFKEVRVHCLVQGNFTDEQAKNMCLNFIDLFKYVPLSKNRWPKILVYQLPLGEKCCRVKSFNYGDKNSLITNYYQYGPATIREYSLVELLLMLMEEPLFDKLRTQEQLGYDVSCTIRDTFGILGFTVSVNSQVDKHSVDYVETRITEFLNSFVKTLEEMPDEEFNDTKQSLIKIKQCVDIHLKEEVKRNWSEIESGEYAFDRLEKEIKHITEFTKDEVIDLLKTCATSDKCRKLSVQIEGHEGPKDTSKKSSEQLHYQFLGRESILVNNDYFIKNIDAFKENLTLFPPSKIV</sequence>
<dbReference type="Pfam" id="PF00675">
    <property type="entry name" value="Peptidase_M16"/>
    <property type="match status" value="1"/>
</dbReference>
<evidence type="ECO:0000259" key="11">
    <source>
        <dbReference type="Pfam" id="PF16187"/>
    </source>
</evidence>
<dbReference type="Gene3D" id="3.30.830.10">
    <property type="entry name" value="Metalloenzyme, LuxS/M16 peptidase-like"/>
    <property type="match status" value="4"/>
</dbReference>
<comment type="similarity">
    <text evidence="1 7">Belongs to the peptidase M16 family.</text>
</comment>
<dbReference type="InterPro" id="IPR011249">
    <property type="entry name" value="Metalloenz_LuxS/M16"/>
</dbReference>
<evidence type="ECO:0000313" key="14">
    <source>
        <dbReference type="Proteomes" id="UP001461498"/>
    </source>
</evidence>
<dbReference type="EMBL" id="JAPXFL010000012">
    <property type="protein sequence ID" value="KAK9498642.1"/>
    <property type="molecule type" value="Genomic_DNA"/>
</dbReference>
<keyword evidence="3" id="KW-0479">Metal-binding</keyword>
<organism evidence="13 14">
    <name type="scientific">Rhynocoris fuscipes</name>
    <dbReference type="NCBI Taxonomy" id="488301"/>
    <lineage>
        <taxon>Eukaryota</taxon>
        <taxon>Metazoa</taxon>
        <taxon>Ecdysozoa</taxon>
        <taxon>Arthropoda</taxon>
        <taxon>Hexapoda</taxon>
        <taxon>Insecta</taxon>
        <taxon>Pterygota</taxon>
        <taxon>Neoptera</taxon>
        <taxon>Paraneoptera</taxon>
        <taxon>Hemiptera</taxon>
        <taxon>Heteroptera</taxon>
        <taxon>Panheteroptera</taxon>
        <taxon>Cimicomorpha</taxon>
        <taxon>Reduviidae</taxon>
        <taxon>Harpactorinae</taxon>
        <taxon>Harpactorini</taxon>
        <taxon>Rhynocoris</taxon>
    </lineage>
</organism>
<gene>
    <name evidence="13" type="ORF">O3M35_003228</name>
</gene>
<dbReference type="PANTHER" id="PTHR43690:SF18">
    <property type="entry name" value="INSULIN-DEGRADING ENZYME-RELATED"/>
    <property type="match status" value="1"/>
</dbReference>
<evidence type="ECO:0000256" key="5">
    <source>
        <dbReference type="ARBA" id="ARBA00022833"/>
    </source>
</evidence>
<dbReference type="PROSITE" id="PS00143">
    <property type="entry name" value="INSULINASE"/>
    <property type="match status" value="1"/>
</dbReference>
<dbReference type="GO" id="GO:0046872">
    <property type="term" value="F:metal ion binding"/>
    <property type="evidence" value="ECO:0007669"/>
    <property type="project" value="UniProtKB-KW"/>
</dbReference>
<proteinExistence type="inferred from homology"/>
<dbReference type="AlphaFoldDB" id="A0AAW1CQ60"/>
<dbReference type="PANTHER" id="PTHR43690">
    <property type="entry name" value="NARDILYSIN"/>
    <property type="match status" value="1"/>
</dbReference>
<feature type="domain" description="Peptidase M16 N-terminal" evidence="9">
    <location>
        <begin position="109"/>
        <end position="246"/>
    </location>
</feature>
<feature type="domain" description="Peptidase M16 middle/third" evidence="11">
    <location>
        <begin position="455"/>
        <end position="739"/>
    </location>
</feature>
<name>A0AAW1CQ60_9HEMI</name>
<keyword evidence="14" id="KW-1185">Reference proteome</keyword>
<dbReference type="InterPro" id="IPR050626">
    <property type="entry name" value="Peptidase_M16"/>
</dbReference>
<keyword evidence="6" id="KW-0482">Metalloprotease</keyword>
<dbReference type="InterPro" id="IPR007863">
    <property type="entry name" value="Peptidase_M16_C"/>
</dbReference>
<evidence type="ECO:0000259" key="10">
    <source>
        <dbReference type="Pfam" id="PF05193"/>
    </source>
</evidence>
<dbReference type="SUPFAM" id="SSF63411">
    <property type="entry name" value="LuxS/MPP-like metallohydrolase"/>
    <property type="match status" value="4"/>
</dbReference>
<evidence type="ECO:0000256" key="6">
    <source>
        <dbReference type="ARBA" id="ARBA00023049"/>
    </source>
</evidence>
<dbReference type="FunFam" id="3.30.830.10:FF:000005">
    <property type="entry name" value="nardilysin isoform X1"/>
    <property type="match status" value="1"/>
</dbReference>
<dbReference type="Pfam" id="PF05193">
    <property type="entry name" value="Peptidase_M16_C"/>
    <property type="match status" value="1"/>
</dbReference>
<dbReference type="GO" id="GO:0006508">
    <property type="term" value="P:proteolysis"/>
    <property type="evidence" value="ECO:0007669"/>
    <property type="project" value="UniProtKB-KW"/>
</dbReference>
<dbReference type="InterPro" id="IPR032632">
    <property type="entry name" value="Peptidase_M16_M"/>
</dbReference>
<feature type="compositionally biased region" description="Low complexity" evidence="8">
    <location>
        <begin position="73"/>
        <end position="82"/>
    </location>
</feature>
<evidence type="ECO:0000259" key="12">
    <source>
        <dbReference type="Pfam" id="PF22456"/>
    </source>
</evidence>
<keyword evidence="5" id="KW-0862">Zinc</keyword>
<evidence type="ECO:0000256" key="2">
    <source>
        <dbReference type="ARBA" id="ARBA00022670"/>
    </source>
</evidence>
<evidence type="ECO:0000256" key="1">
    <source>
        <dbReference type="ARBA" id="ARBA00007261"/>
    </source>
</evidence>
<accession>A0AAW1CQ60</accession>
<dbReference type="Proteomes" id="UP001461498">
    <property type="component" value="Unassembled WGS sequence"/>
</dbReference>
<evidence type="ECO:0000256" key="7">
    <source>
        <dbReference type="RuleBase" id="RU004447"/>
    </source>
</evidence>
<dbReference type="GO" id="GO:0004222">
    <property type="term" value="F:metalloendopeptidase activity"/>
    <property type="evidence" value="ECO:0007669"/>
    <property type="project" value="InterPro"/>
</dbReference>
<evidence type="ECO:0000313" key="13">
    <source>
        <dbReference type="EMBL" id="KAK9498642.1"/>
    </source>
</evidence>
<feature type="region of interest" description="Disordered" evidence="8">
    <location>
        <begin position="73"/>
        <end position="108"/>
    </location>
</feature>
<comment type="caution">
    <text evidence="13">The sequence shown here is derived from an EMBL/GenBank/DDBJ whole genome shotgun (WGS) entry which is preliminary data.</text>
</comment>
<dbReference type="InterPro" id="IPR001431">
    <property type="entry name" value="Pept_M16_Zn_BS"/>
</dbReference>
<dbReference type="Pfam" id="PF22456">
    <property type="entry name" value="PqqF-like_C_4"/>
    <property type="match status" value="1"/>
</dbReference>
<evidence type="ECO:0000256" key="3">
    <source>
        <dbReference type="ARBA" id="ARBA00022723"/>
    </source>
</evidence>
<evidence type="ECO:0008006" key="15">
    <source>
        <dbReference type="Google" id="ProtNLM"/>
    </source>
</evidence>
<keyword evidence="4" id="KW-0378">Hydrolase</keyword>
<dbReference type="InterPro" id="IPR054734">
    <property type="entry name" value="PqqF-like_C_4"/>
</dbReference>
<feature type="compositionally biased region" description="Acidic residues" evidence="8">
    <location>
        <begin position="83"/>
        <end position="93"/>
    </location>
</feature>
<dbReference type="GO" id="GO:0005737">
    <property type="term" value="C:cytoplasm"/>
    <property type="evidence" value="ECO:0007669"/>
    <property type="project" value="UniProtKB-ARBA"/>
</dbReference>
<dbReference type="InterPro" id="IPR011765">
    <property type="entry name" value="Pept_M16_N"/>
</dbReference>
<reference evidence="13 14" key="1">
    <citation type="submission" date="2022-12" db="EMBL/GenBank/DDBJ databases">
        <title>Chromosome-level genome assembly of true bugs.</title>
        <authorList>
            <person name="Ma L."/>
            <person name="Li H."/>
        </authorList>
    </citation>
    <scope>NUCLEOTIDE SEQUENCE [LARGE SCALE GENOMIC DNA]</scope>
    <source>
        <strain evidence="13">Lab_2022b</strain>
    </source>
</reference>
<evidence type="ECO:0000256" key="8">
    <source>
        <dbReference type="SAM" id="MobiDB-lite"/>
    </source>
</evidence>
<evidence type="ECO:0000256" key="4">
    <source>
        <dbReference type="ARBA" id="ARBA00022801"/>
    </source>
</evidence>
<feature type="domain" description="Coenzyme PQQ synthesis protein F-like C-terminal lobe" evidence="12">
    <location>
        <begin position="843"/>
        <end position="944"/>
    </location>
</feature>
<keyword evidence="2" id="KW-0645">Protease</keyword>
<protein>
    <recommendedName>
        <fullName evidence="15">Nardilysin</fullName>
    </recommendedName>
</protein>
<evidence type="ECO:0000259" key="9">
    <source>
        <dbReference type="Pfam" id="PF00675"/>
    </source>
</evidence>
<feature type="domain" description="Peptidase M16 C-terminal" evidence="10">
    <location>
        <begin position="268"/>
        <end position="449"/>
    </location>
</feature>